<reference evidence="1" key="2">
    <citation type="journal article" date="2015" name="Fish Shellfish Immunol.">
        <title>Early steps in the European eel (Anguilla anguilla)-Vibrio vulnificus interaction in the gills: Role of the RtxA13 toxin.</title>
        <authorList>
            <person name="Callol A."/>
            <person name="Pajuelo D."/>
            <person name="Ebbesson L."/>
            <person name="Teles M."/>
            <person name="MacKenzie S."/>
            <person name="Amaro C."/>
        </authorList>
    </citation>
    <scope>NUCLEOTIDE SEQUENCE</scope>
</reference>
<dbReference type="AlphaFoldDB" id="A0A0E9QUJ9"/>
<sequence>MSFTSNTSRHFSEVARNSCSTTNVHGSHFVPGHTLYASLAGGWR</sequence>
<protein>
    <submittedName>
        <fullName evidence="1">Uncharacterized protein</fullName>
    </submittedName>
</protein>
<proteinExistence type="predicted"/>
<reference evidence="1" key="1">
    <citation type="submission" date="2014-11" db="EMBL/GenBank/DDBJ databases">
        <authorList>
            <person name="Amaro Gonzalez C."/>
        </authorList>
    </citation>
    <scope>NUCLEOTIDE SEQUENCE</scope>
</reference>
<name>A0A0E9QUJ9_ANGAN</name>
<dbReference type="EMBL" id="GBXM01088455">
    <property type="protein sequence ID" value="JAH20122.1"/>
    <property type="molecule type" value="Transcribed_RNA"/>
</dbReference>
<organism evidence="1">
    <name type="scientific">Anguilla anguilla</name>
    <name type="common">European freshwater eel</name>
    <name type="synonym">Muraena anguilla</name>
    <dbReference type="NCBI Taxonomy" id="7936"/>
    <lineage>
        <taxon>Eukaryota</taxon>
        <taxon>Metazoa</taxon>
        <taxon>Chordata</taxon>
        <taxon>Craniata</taxon>
        <taxon>Vertebrata</taxon>
        <taxon>Euteleostomi</taxon>
        <taxon>Actinopterygii</taxon>
        <taxon>Neopterygii</taxon>
        <taxon>Teleostei</taxon>
        <taxon>Anguilliformes</taxon>
        <taxon>Anguillidae</taxon>
        <taxon>Anguilla</taxon>
    </lineage>
</organism>
<accession>A0A0E9QUJ9</accession>
<evidence type="ECO:0000313" key="1">
    <source>
        <dbReference type="EMBL" id="JAH20122.1"/>
    </source>
</evidence>